<feature type="transmembrane region" description="Helical" evidence="7">
    <location>
        <begin position="242"/>
        <end position="265"/>
    </location>
</feature>
<dbReference type="InterPro" id="IPR052176">
    <property type="entry name" value="Glycosyl_Hydrlase_43_Enz"/>
</dbReference>
<comment type="similarity">
    <text evidence="1">Belongs to the glycosyl hydrolase 43 family.</text>
</comment>
<keyword evidence="7" id="KW-0812">Transmembrane</keyword>
<keyword evidence="4" id="KW-0119">Carbohydrate metabolism</keyword>
<keyword evidence="5" id="KW-0326">Glycosidase</keyword>
<evidence type="ECO:0000256" key="5">
    <source>
        <dbReference type="ARBA" id="ARBA00023295"/>
    </source>
</evidence>
<evidence type="ECO:0000256" key="7">
    <source>
        <dbReference type="SAM" id="Phobius"/>
    </source>
</evidence>
<proteinExistence type="inferred from homology"/>
<reference evidence="8 9" key="1">
    <citation type="submission" date="2016-08" db="EMBL/GenBank/DDBJ databases">
        <authorList>
            <person name="Seilhamer J.J."/>
        </authorList>
    </citation>
    <scope>NUCLEOTIDE SEQUENCE [LARGE SCALE GENOMIC DNA]</scope>
    <source>
        <strain evidence="8 9">CFBP4641</strain>
    </source>
</reference>
<sequence>MTEARSAETAAHTLSVREKLGYSLGDLAANLIFQTLITYLAFFYTDVYRLPAATAATIIFVIGLLGAFVFTPLIGIAADRTATRWGKFRPWILWTAIPFGVLSLLAFSTPDLGARGKVLYALTTYGLLMLVYAANNLPYSALSGVLTGNMTQRNSLSAYRFVAVMIAQFIIQVLLLPLVLILGDGDNVRGFERLMTVFAVVGTLFFLITFATTRERIVPAKEQSAGVLQDLTDLLHNRPWKVMLALTVLVFVNLALKGGTYIYYFQYYLSGAALAGFLDASGFNGFIGGLNALLGGWGLSGFTWPQDPATSAFSLFNACGILCMILGIGFSRRLADRFGKRDAFGGALLVSTLFLLVFYVLPPTAIGVAFGAFMLHGFCYGITIPLLWAMIADVADYSEWKNHRRATAIIFSAMLCGLKIGLSIGGALVAGILAHHGYQAGAPQQPQAVVDGIRLTVSVYSALPFLLAVALLFFYRIDKRMERRIEHELQARRQDSDVRDLSDLGHLATHAIAQPLVTHIYTADPSAHVFEGRLYIYPSHDIDSGAPFDDEGGHFGMEDYHVLCMDTPDGAATDCGVALHVRDVPWASRQMWAPDAAHRDGRYYLYFPAKDVQDLFRIGVAVADRPEGPFVAAPEPIAGTYSIDPAVFEDDDGTHYLCFGGIWGGQLQKYRDGRFDAAHAEPVGDEPALGPRIARLDPGMTQLAERTREIVILDEHGQPLCADDHARRFFEGPWLHKDQGRYYLSYSTGNTHLLCYAIGDNPYGPFTYRGVLLKPVVGWTTHHSICRFEGRWYLFYHDALLSGGVTHLRSVKCTPLHIEPDGSIRTVDPYGG</sequence>
<dbReference type="PANTHER" id="PTHR43772:SF2">
    <property type="entry name" value="PUTATIVE (AFU_ORTHOLOGUE AFUA_2G04480)-RELATED"/>
    <property type="match status" value="1"/>
</dbReference>
<evidence type="ECO:0000313" key="8">
    <source>
        <dbReference type="EMBL" id="PPU81460.1"/>
    </source>
</evidence>
<evidence type="ECO:0000256" key="3">
    <source>
        <dbReference type="ARBA" id="ARBA00022801"/>
    </source>
</evidence>
<keyword evidence="2" id="KW-0858">Xylan degradation</keyword>
<dbReference type="Pfam" id="PF13347">
    <property type="entry name" value="MFS_2"/>
    <property type="match status" value="2"/>
</dbReference>
<comment type="caution">
    <text evidence="8">The sequence shown here is derived from an EMBL/GenBank/DDBJ whole genome shotgun (WGS) entry which is preliminary data.</text>
</comment>
<dbReference type="InterPro" id="IPR036259">
    <property type="entry name" value="MFS_trans_sf"/>
</dbReference>
<protein>
    <submittedName>
        <fullName evidence="8">Sugar transporter</fullName>
    </submittedName>
</protein>
<feature type="transmembrane region" description="Helical" evidence="7">
    <location>
        <begin position="27"/>
        <end position="45"/>
    </location>
</feature>
<dbReference type="InterPro" id="IPR006710">
    <property type="entry name" value="Glyco_hydro_43"/>
</dbReference>
<keyword evidence="8" id="KW-0762">Sugar transport</keyword>
<dbReference type="PANTHER" id="PTHR43772">
    <property type="entry name" value="ENDO-1,4-BETA-XYLANASE"/>
    <property type="match status" value="1"/>
</dbReference>
<evidence type="ECO:0000256" key="4">
    <source>
        <dbReference type="ARBA" id="ARBA00023277"/>
    </source>
</evidence>
<keyword evidence="2" id="KW-0624">Polysaccharide degradation</keyword>
<dbReference type="EMBL" id="MDEK01000013">
    <property type="protein sequence ID" value="PPU81460.1"/>
    <property type="molecule type" value="Genomic_DNA"/>
</dbReference>
<dbReference type="GO" id="GO:0045493">
    <property type="term" value="P:xylan catabolic process"/>
    <property type="evidence" value="ECO:0007669"/>
    <property type="project" value="UniProtKB-KW"/>
</dbReference>
<dbReference type="GO" id="GO:0004553">
    <property type="term" value="F:hydrolase activity, hydrolyzing O-glycosyl compounds"/>
    <property type="evidence" value="ECO:0007669"/>
    <property type="project" value="InterPro"/>
</dbReference>
<keyword evidence="7" id="KW-1133">Transmembrane helix</keyword>
<feature type="transmembrane region" description="Helical" evidence="7">
    <location>
        <begin position="367"/>
        <end position="388"/>
    </location>
</feature>
<feature type="transmembrane region" description="Helical" evidence="7">
    <location>
        <begin position="88"/>
        <end position="107"/>
    </location>
</feature>
<keyword evidence="8" id="KW-0813">Transport</keyword>
<dbReference type="SUPFAM" id="SSF103473">
    <property type="entry name" value="MFS general substrate transporter"/>
    <property type="match status" value="1"/>
</dbReference>
<dbReference type="Gene3D" id="2.115.10.20">
    <property type="entry name" value="Glycosyl hydrolase domain, family 43"/>
    <property type="match status" value="1"/>
</dbReference>
<feature type="site" description="Important for catalytic activity, responsible for pKa modulation of the active site Glu and correct orientation of both the proton donor and substrate" evidence="6">
    <location>
        <position position="644"/>
    </location>
</feature>
<dbReference type="Gene3D" id="1.20.1250.20">
    <property type="entry name" value="MFS general substrate transporter like domains"/>
    <property type="match status" value="1"/>
</dbReference>
<dbReference type="InterPro" id="IPR023296">
    <property type="entry name" value="Glyco_hydro_beta-prop_sf"/>
</dbReference>
<name>A0A2P5Z1S2_9XANT</name>
<keyword evidence="3" id="KW-0378">Hydrolase</keyword>
<feature type="transmembrane region" description="Helical" evidence="7">
    <location>
        <begin position="119"/>
        <end position="138"/>
    </location>
</feature>
<evidence type="ECO:0000313" key="9">
    <source>
        <dbReference type="Proteomes" id="UP000247346"/>
    </source>
</evidence>
<dbReference type="AlphaFoldDB" id="A0A2P5Z1S2"/>
<evidence type="ECO:0000256" key="6">
    <source>
        <dbReference type="PIRSR" id="PIRSR606710-2"/>
    </source>
</evidence>
<feature type="transmembrane region" description="Helical" evidence="7">
    <location>
        <begin position="158"/>
        <end position="182"/>
    </location>
</feature>
<dbReference type="STRING" id="56458.SB85_15295"/>
<accession>A0A2P5Z1S2</accession>
<feature type="transmembrane region" description="Helical" evidence="7">
    <location>
        <begin position="52"/>
        <end position="76"/>
    </location>
</feature>
<dbReference type="Pfam" id="PF04616">
    <property type="entry name" value="Glyco_hydro_43"/>
    <property type="match status" value="1"/>
</dbReference>
<dbReference type="OrthoDB" id="181905at2"/>
<dbReference type="Proteomes" id="UP000247346">
    <property type="component" value="Unassembled WGS sequence"/>
</dbReference>
<dbReference type="CDD" id="cd17332">
    <property type="entry name" value="MFS_MelB_like"/>
    <property type="match status" value="1"/>
</dbReference>
<dbReference type="SUPFAM" id="SSF75005">
    <property type="entry name" value="Arabinanase/levansucrase/invertase"/>
    <property type="match status" value="1"/>
</dbReference>
<evidence type="ECO:0000256" key="1">
    <source>
        <dbReference type="ARBA" id="ARBA00009865"/>
    </source>
</evidence>
<feature type="transmembrane region" description="Helical" evidence="7">
    <location>
        <begin position="343"/>
        <end position="361"/>
    </location>
</feature>
<feature type="transmembrane region" description="Helical" evidence="7">
    <location>
        <begin position="409"/>
        <end position="433"/>
    </location>
</feature>
<feature type="transmembrane region" description="Helical" evidence="7">
    <location>
        <begin position="194"/>
        <end position="212"/>
    </location>
</feature>
<gene>
    <name evidence="8" type="ORF">XsacCFBP4641_14640</name>
</gene>
<keyword evidence="7" id="KW-0472">Membrane</keyword>
<dbReference type="CDD" id="cd18619">
    <property type="entry name" value="GH43_CoXyl43_like"/>
    <property type="match status" value="1"/>
</dbReference>
<evidence type="ECO:0000256" key="2">
    <source>
        <dbReference type="ARBA" id="ARBA00022651"/>
    </source>
</evidence>
<feature type="transmembrane region" description="Helical" evidence="7">
    <location>
        <begin position="453"/>
        <end position="475"/>
    </location>
</feature>
<feature type="transmembrane region" description="Helical" evidence="7">
    <location>
        <begin position="311"/>
        <end position="331"/>
    </location>
</feature>
<organism evidence="8 9">
    <name type="scientific">Xanthomonas sacchari</name>
    <dbReference type="NCBI Taxonomy" id="56458"/>
    <lineage>
        <taxon>Bacteria</taxon>
        <taxon>Pseudomonadati</taxon>
        <taxon>Pseudomonadota</taxon>
        <taxon>Gammaproteobacteria</taxon>
        <taxon>Lysobacterales</taxon>
        <taxon>Lysobacteraceae</taxon>
        <taxon>Xanthomonas</taxon>
    </lineage>
</organism>